<dbReference type="PROSITE" id="PS51118">
    <property type="entry name" value="HTH_HXLR"/>
    <property type="match status" value="1"/>
</dbReference>
<name>A0A316AM08_9BACT</name>
<keyword evidence="3" id="KW-0804">Transcription</keyword>
<sequence length="129" mass="14945">MGIGKLFRLMGNKGMRKLKDYNPGNCPVVYSLNKIGNRWKLLVIHYIKQGHNRYSTLQKVIPDISRQTLTNQLRELEADGILERKVFPQIPPKVEYQLTELGFSLQPIINEMSKWGLRHVRPDSDMPKG</sequence>
<feature type="domain" description="HTH hxlR-type" evidence="4">
    <location>
        <begin position="26"/>
        <end position="124"/>
    </location>
</feature>
<dbReference type="AlphaFoldDB" id="A0A316AM08"/>
<dbReference type="InterPro" id="IPR036388">
    <property type="entry name" value="WH-like_DNA-bd_sf"/>
</dbReference>
<evidence type="ECO:0000256" key="2">
    <source>
        <dbReference type="ARBA" id="ARBA00023125"/>
    </source>
</evidence>
<reference evidence="5 6" key="1">
    <citation type="submission" date="2018-03" db="EMBL/GenBank/DDBJ databases">
        <title>Genomic Encyclopedia of Archaeal and Bacterial Type Strains, Phase II (KMG-II): from individual species to whole genera.</title>
        <authorList>
            <person name="Goeker M."/>
        </authorList>
    </citation>
    <scope>NUCLEOTIDE SEQUENCE [LARGE SCALE GENOMIC DNA]</scope>
    <source>
        <strain evidence="5 6">DSM 100346</strain>
    </source>
</reference>
<organism evidence="5 6">
    <name type="scientific">Dyadobacter jejuensis</name>
    <dbReference type="NCBI Taxonomy" id="1082580"/>
    <lineage>
        <taxon>Bacteria</taxon>
        <taxon>Pseudomonadati</taxon>
        <taxon>Bacteroidota</taxon>
        <taxon>Cytophagia</taxon>
        <taxon>Cytophagales</taxon>
        <taxon>Spirosomataceae</taxon>
        <taxon>Dyadobacter</taxon>
    </lineage>
</organism>
<dbReference type="SUPFAM" id="SSF46785">
    <property type="entry name" value="Winged helix' DNA-binding domain"/>
    <property type="match status" value="1"/>
</dbReference>
<dbReference type="PANTHER" id="PTHR33204">
    <property type="entry name" value="TRANSCRIPTIONAL REGULATOR, MARR FAMILY"/>
    <property type="match status" value="1"/>
</dbReference>
<keyword evidence="2 5" id="KW-0238">DNA-binding</keyword>
<evidence type="ECO:0000259" key="4">
    <source>
        <dbReference type="PROSITE" id="PS51118"/>
    </source>
</evidence>
<gene>
    <name evidence="5" type="ORF">CLV98_10520</name>
</gene>
<proteinExistence type="predicted"/>
<comment type="caution">
    <text evidence="5">The sequence shown here is derived from an EMBL/GenBank/DDBJ whole genome shotgun (WGS) entry which is preliminary data.</text>
</comment>
<dbReference type="Gene3D" id="1.10.10.10">
    <property type="entry name" value="Winged helix-like DNA-binding domain superfamily/Winged helix DNA-binding domain"/>
    <property type="match status" value="1"/>
</dbReference>
<dbReference type="Pfam" id="PF01638">
    <property type="entry name" value="HxlR"/>
    <property type="match status" value="1"/>
</dbReference>
<evidence type="ECO:0000313" key="5">
    <source>
        <dbReference type="EMBL" id="PWJ57840.1"/>
    </source>
</evidence>
<evidence type="ECO:0000256" key="3">
    <source>
        <dbReference type="ARBA" id="ARBA00023163"/>
    </source>
</evidence>
<dbReference type="Proteomes" id="UP000245880">
    <property type="component" value="Unassembled WGS sequence"/>
</dbReference>
<accession>A0A316AM08</accession>
<dbReference type="GO" id="GO:0003677">
    <property type="term" value="F:DNA binding"/>
    <property type="evidence" value="ECO:0007669"/>
    <property type="project" value="UniProtKB-KW"/>
</dbReference>
<dbReference type="InterPro" id="IPR036390">
    <property type="entry name" value="WH_DNA-bd_sf"/>
</dbReference>
<evidence type="ECO:0000256" key="1">
    <source>
        <dbReference type="ARBA" id="ARBA00023015"/>
    </source>
</evidence>
<dbReference type="EMBL" id="QGDT01000005">
    <property type="protein sequence ID" value="PWJ57840.1"/>
    <property type="molecule type" value="Genomic_DNA"/>
</dbReference>
<keyword evidence="6" id="KW-1185">Reference proteome</keyword>
<protein>
    <submittedName>
        <fullName evidence="5">DNA-binding HxlR family transcriptional regulator</fullName>
    </submittedName>
</protein>
<keyword evidence="1" id="KW-0805">Transcription regulation</keyword>
<dbReference type="InterPro" id="IPR002577">
    <property type="entry name" value="HTH_HxlR"/>
</dbReference>
<evidence type="ECO:0000313" key="6">
    <source>
        <dbReference type="Proteomes" id="UP000245880"/>
    </source>
</evidence>